<dbReference type="Proteomes" id="UP000030762">
    <property type="component" value="Unassembled WGS sequence"/>
</dbReference>
<feature type="domain" description="Complex 1 LYR protein" evidence="1">
    <location>
        <begin position="5"/>
        <end position="61"/>
    </location>
</feature>
<keyword evidence="3" id="KW-1185">Reference proteome</keyword>
<dbReference type="AlphaFoldDB" id="T0S3F9"/>
<name>T0S3F9_SAPDV</name>
<evidence type="ECO:0000313" key="2">
    <source>
        <dbReference type="EMBL" id="EQC39573.1"/>
    </source>
</evidence>
<dbReference type="Pfam" id="PF05347">
    <property type="entry name" value="Complex1_LYR"/>
    <property type="match status" value="1"/>
</dbReference>
<accession>T0S3F9</accession>
<organism evidence="2 3">
    <name type="scientific">Saprolegnia diclina (strain VS20)</name>
    <dbReference type="NCBI Taxonomy" id="1156394"/>
    <lineage>
        <taxon>Eukaryota</taxon>
        <taxon>Sar</taxon>
        <taxon>Stramenopiles</taxon>
        <taxon>Oomycota</taxon>
        <taxon>Saprolegniomycetes</taxon>
        <taxon>Saprolegniales</taxon>
        <taxon>Saprolegniaceae</taxon>
        <taxon>Saprolegnia</taxon>
    </lineage>
</organism>
<dbReference type="eggNOG" id="ENOG502S75X">
    <property type="taxonomic scope" value="Eukaryota"/>
</dbReference>
<dbReference type="CDD" id="cd20251">
    <property type="entry name" value="Complex1_LYR_SF"/>
    <property type="match status" value="1"/>
</dbReference>
<evidence type="ECO:0000313" key="3">
    <source>
        <dbReference type="Proteomes" id="UP000030762"/>
    </source>
</evidence>
<reference evidence="2 3" key="1">
    <citation type="submission" date="2012-04" db="EMBL/GenBank/DDBJ databases">
        <title>The Genome Sequence of Saprolegnia declina VS20.</title>
        <authorList>
            <consortium name="The Broad Institute Genome Sequencing Platform"/>
            <person name="Russ C."/>
            <person name="Nusbaum C."/>
            <person name="Tyler B."/>
            <person name="van West P."/>
            <person name="Dieguez-Uribeondo J."/>
            <person name="de Bruijn I."/>
            <person name="Tripathy S."/>
            <person name="Jiang R."/>
            <person name="Young S.K."/>
            <person name="Zeng Q."/>
            <person name="Gargeya S."/>
            <person name="Fitzgerald M."/>
            <person name="Haas B."/>
            <person name="Abouelleil A."/>
            <person name="Alvarado L."/>
            <person name="Arachchi H.M."/>
            <person name="Berlin A."/>
            <person name="Chapman S.B."/>
            <person name="Goldberg J."/>
            <person name="Griggs A."/>
            <person name="Gujja S."/>
            <person name="Hansen M."/>
            <person name="Howarth C."/>
            <person name="Imamovic A."/>
            <person name="Larimer J."/>
            <person name="McCowen C."/>
            <person name="Montmayeur A."/>
            <person name="Murphy C."/>
            <person name="Neiman D."/>
            <person name="Pearson M."/>
            <person name="Priest M."/>
            <person name="Roberts A."/>
            <person name="Saif S."/>
            <person name="Shea T."/>
            <person name="Sisk P."/>
            <person name="Sykes S."/>
            <person name="Wortman J."/>
            <person name="Nusbaum C."/>
            <person name="Birren B."/>
        </authorList>
    </citation>
    <scope>NUCLEOTIDE SEQUENCE [LARGE SCALE GENOMIC DNA]</scope>
    <source>
        <strain evidence="2 3">VS20</strain>
    </source>
</reference>
<protein>
    <recommendedName>
        <fullName evidence="1">Complex 1 LYR protein domain-containing protein</fullName>
    </recommendedName>
</protein>
<dbReference type="OrthoDB" id="275715at2759"/>
<dbReference type="EMBL" id="JH767138">
    <property type="protein sequence ID" value="EQC39573.1"/>
    <property type="molecule type" value="Genomic_DNA"/>
</dbReference>
<dbReference type="InterPro" id="IPR008011">
    <property type="entry name" value="Complex1_LYR_dom"/>
</dbReference>
<dbReference type="RefSeq" id="XP_008606845.1">
    <property type="nucleotide sequence ID" value="XM_008608623.1"/>
</dbReference>
<dbReference type="OMA" id="EYEKYRH"/>
<dbReference type="GeneID" id="19943734"/>
<dbReference type="VEuPathDB" id="FungiDB:SDRG_03007"/>
<sequence length="82" mass="9936">MQRSQAVSFYRAIYRTAGLMPSKDRTRFVRRRLRAEYEKYRHEANPERIDFLLQVADTQLDTLRVQVDHYNQVFSDPSYHQV</sequence>
<evidence type="ECO:0000259" key="1">
    <source>
        <dbReference type="Pfam" id="PF05347"/>
    </source>
</evidence>
<dbReference type="InParanoid" id="T0S3F9"/>
<gene>
    <name evidence="2" type="ORF">SDRG_03007</name>
</gene>
<proteinExistence type="predicted"/>